<accession>A0ABP0EAY7</accession>
<name>A0ABP0EAY7_9ASCO</name>
<dbReference type="Pfam" id="PF01722">
    <property type="entry name" value="BolA"/>
    <property type="match status" value="1"/>
</dbReference>
<dbReference type="InterPro" id="IPR002634">
    <property type="entry name" value="BolA"/>
</dbReference>
<evidence type="ECO:0000313" key="3">
    <source>
        <dbReference type="Proteomes" id="UP001497600"/>
    </source>
</evidence>
<dbReference type="PANTHER" id="PTHR46230">
    <property type="match status" value="1"/>
</dbReference>
<dbReference type="Proteomes" id="UP001497600">
    <property type="component" value="Chromosome C"/>
</dbReference>
<proteinExistence type="inferred from homology"/>
<dbReference type="PIRSF" id="PIRSF003113">
    <property type="entry name" value="BolA"/>
    <property type="match status" value="1"/>
</dbReference>
<reference evidence="2 3" key="1">
    <citation type="submission" date="2024-01" db="EMBL/GenBank/DDBJ databases">
        <authorList>
            <consortium name="Genoscope - CEA"/>
            <person name="William W."/>
        </authorList>
    </citation>
    <scope>NUCLEOTIDE SEQUENCE [LARGE SCALE GENOMIC DNA]</scope>
    <source>
        <strain evidence="2 3">29B2s-10</strain>
    </source>
</reference>
<dbReference type="SUPFAM" id="SSF82657">
    <property type="entry name" value="BolA-like"/>
    <property type="match status" value="1"/>
</dbReference>
<evidence type="ECO:0000256" key="1">
    <source>
        <dbReference type="RuleBase" id="RU003860"/>
    </source>
</evidence>
<keyword evidence="3" id="KW-1185">Reference proteome</keyword>
<comment type="similarity">
    <text evidence="1">Belongs to the BolA/IbaG family.</text>
</comment>
<sequence length="116" mass="13264">MLRYIRKMSTSINISPSAGPIETKIVKKLHEKFQPVHFSIVNDSHKHAHHAGLRGATNKTESHFNVEIVSSVFEGKNLPARHRLVYGTLSEELEHDGLHALQMKTKTPEEYEKRKI</sequence>
<organism evidence="2 3">
    <name type="scientific">[Candida] anglica</name>
    <dbReference type="NCBI Taxonomy" id="148631"/>
    <lineage>
        <taxon>Eukaryota</taxon>
        <taxon>Fungi</taxon>
        <taxon>Dikarya</taxon>
        <taxon>Ascomycota</taxon>
        <taxon>Saccharomycotina</taxon>
        <taxon>Pichiomycetes</taxon>
        <taxon>Debaryomycetaceae</taxon>
        <taxon>Kurtzmaniella</taxon>
    </lineage>
</organism>
<evidence type="ECO:0000313" key="2">
    <source>
        <dbReference type="EMBL" id="CAK7901359.1"/>
    </source>
</evidence>
<protein>
    <submittedName>
        <fullName evidence="2">BolA-like protein 1</fullName>
    </submittedName>
</protein>
<dbReference type="Gene3D" id="3.30.300.90">
    <property type="entry name" value="BolA-like"/>
    <property type="match status" value="1"/>
</dbReference>
<gene>
    <name evidence="2" type="primary">BOL1</name>
    <name evidence="2" type="ORF">CAAN4_C11672</name>
</gene>
<dbReference type="PANTHER" id="PTHR46230:SF7">
    <property type="entry name" value="BOLA-LIKE PROTEIN 1"/>
    <property type="match status" value="1"/>
</dbReference>
<dbReference type="InterPro" id="IPR036065">
    <property type="entry name" value="BolA-like_sf"/>
</dbReference>
<dbReference type="EMBL" id="OZ004255">
    <property type="protein sequence ID" value="CAK7901359.1"/>
    <property type="molecule type" value="Genomic_DNA"/>
</dbReference>